<gene>
    <name evidence="1" type="ORF">L1F29_05200</name>
</gene>
<dbReference type="CDD" id="cd07067">
    <property type="entry name" value="HP_PGM_like"/>
    <property type="match status" value="1"/>
</dbReference>
<proteinExistence type="predicted"/>
<name>A0ABY5SBD0_9BACL</name>
<evidence type="ECO:0000313" key="1">
    <source>
        <dbReference type="EMBL" id="UVI31241.1"/>
    </source>
</evidence>
<dbReference type="InterPro" id="IPR029033">
    <property type="entry name" value="His_PPase_superfam"/>
</dbReference>
<protein>
    <submittedName>
        <fullName evidence="1">Phosphoglycerate mutase family protein</fullName>
    </submittedName>
</protein>
<dbReference type="SMART" id="SM00855">
    <property type="entry name" value="PGAM"/>
    <property type="match status" value="1"/>
</dbReference>
<dbReference type="Gene3D" id="3.40.50.1240">
    <property type="entry name" value="Phosphoglycerate mutase-like"/>
    <property type="match status" value="1"/>
</dbReference>
<accession>A0ABY5SBD0</accession>
<dbReference type="SUPFAM" id="SSF53254">
    <property type="entry name" value="Phosphoglycerate mutase-like"/>
    <property type="match status" value="1"/>
</dbReference>
<reference evidence="1" key="1">
    <citation type="submission" date="2022-01" db="EMBL/GenBank/DDBJ databases">
        <title>Paenibacillus spongiae sp. nov., isolated from marine sponge.</title>
        <authorList>
            <person name="Li Z."/>
            <person name="Zhang M."/>
        </authorList>
    </citation>
    <scope>NUCLEOTIDE SEQUENCE</scope>
    <source>
        <strain evidence="1">PHS-Z3</strain>
    </source>
</reference>
<dbReference type="RefSeq" id="WP_258387305.1">
    <property type="nucleotide sequence ID" value="NZ_CP091430.1"/>
</dbReference>
<dbReference type="Proteomes" id="UP001057877">
    <property type="component" value="Chromosome"/>
</dbReference>
<dbReference type="InterPro" id="IPR013078">
    <property type="entry name" value="His_Pase_superF_clade-1"/>
</dbReference>
<keyword evidence="2" id="KW-1185">Reference proteome</keyword>
<dbReference type="Pfam" id="PF00300">
    <property type="entry name" value="His_Phos_1"/>
    <property type="match status" value="1"/>
</dbReference>
<dbReference type="EMBL" id="CP091430">
    <property type="protein sequence ID" value="UVI31241.1"/>
    <property type="molecule type" value="Genomic_DNA"/>
</dbReference>
<organism evidence="1 2">
    <name type="scientific">Paenibacillus spongiae</name>
    <dbReference type="NCBI Taxonomy" id="2909671"/>
    <lineage>
        <taxon>Bacteria</taxon>
        <taxon>Bacillati</taxon>
        <taxon>Bacillota</taxon>
        <taxon>Bacilli</taxon>
        <taxon>Bacillales</taxon>
        <taxon>Paenibacillaceae</taxon>
        <taxon>Paenibacillus</taxon>
    </lineage>
</organism>
<sequence length="231" mass="26190">MRILIIRHADPDYPNDTITAAGHLEAQALAQRLKKEGIDRIYSSPVNRALHTMQYTAELLGIEPVIEPWTRELSLNPVIFEGSKIAAWNIPGETVRGIQPYPGHEIWRERTPYRDYAQDYDKLNADSDVFLKRHGYVREEGRYRIASPNRETIAVFCHHGFGVTWLAHLLEIPLPIAWSGFWFPPSSVTTVLFEERSREWAVPRCTGLGSIAHLHEAGLKISTAGLLANDV</sequence>
<evidence type="ECO:0000313" key="2">
    <source>
        <dbReference type="Proteomes" id="UP001057877"/>
    </source>
</evidence>